<name>A0A930Y327_9GAMM</name>
<keyword evidence="3" id="KW-1185">Reference proteome</keyword>
<protein>
    <recommendedName>
        <fullName evidence="4">RNA polymerase sigma-54 factor</fullName>
    </recommendedName>
</protein>
<proteinExistence type="predicted"/>
<organism evidence="2 3">
    <name type="scientific">Candidatus Amphirhobacter heronislandensis</name>
    <dbReference type="NCBI Taxonomy" id="1732024"/>
    <lineage>
        <taxon>Bacteria</taxon>
        <taxon>Pseudomonadati</taxon>
        <taxon>Pseudomonadota</taxon>
        <taxon>Gammaproteobacteria</taxon>
        <taxon>Candidatus Tethybacterales</taxon>
        <taxon>Candidatus Tethybacteraceae</taxon>
        <taxon>Candidatus Amphirhobacter</taxon>
    </lineage>
</organism>
<dbReference type="Proteomes" id="UP000604381">
    <property type="component" value="Unassembled WGS sequence"/>
</dbReference>
<dbReference type="AlphaFoldDB" id="A0A930Y327"/>
<gene>
    <name evidence="2" type="ORF">ISN26_05450</name>
</gene>
<reference evidence="2" key="1">
    <citation type="submission" date="2020-10" db="EMBL/GenBank/DDBJ databases">
        <title>An improved Amphimedon queenslandica hologenome assembly reveals how three proteobacterial symbionts can extend the metabolic phenotypic of their marine sponge host.</title>
        <authorList>
            <person name="Degnan B."/>
            <person name="Degnan S."/>
            <person name="Xiang X."/>
        </authorList>
    </citation>
    <scope>NUCLEOTIDE SEQUENCE</scope>
    <source>
        <strain evidence="2">AqS2</strain>
    </source>
</reference>
<evidence type="ECO:0008006" key="4">
    <source>
        <dbReference type="Google" id="ProtNLM"/>
    </source>
</evidence>
<feature type="region of interest" description="Disordered" evidence="1">
    <location>
        <begin position="46"/>
        <end position="77"/>
    </location>
</feature>
<evidence type="ECO:0000256" key="1">
    <source>
        <dbReference type="SAM" id="MobiDB-lite"/>
    </source>
</evidence>
<sequence length="115" mass="12438">MRTGAPRPELAQRLGGTQMPRLASRLLGLGRQELLRELRQRAEANPLLELAEPDSGAEQGGWAPAAPGPSLGEHLAGQLETTPLPPRLRADALRCLVLLDDRGFLPAPSTFFRGR</sequence>
<dbReference type="EMBL" id="JADHEI010000038">
    <property type="protein sequence ID" value="MBF2735506.1"/>
    <property type="molecule type" value="Genomic_DNA"/>
</dbReference>
<accession>A0A930Y327</accession>
<comment type="caution">
    <text evidence="2">The sequence shown here is derived from an EMBL/GenBank/DDBJ whole genome shotgun (WGS) entry which is preliminary data.</text>
</comment>
<evidence type="ECO:0000313" key="2">
    <source>
        <dbReference type="EMBL" id="MBF2735506.1"/>
    </source>
</evidence>
<evidence type="ECO:0000313" key="3">
    <source>
        <dbReference type="Proteomes" id="UP000604381"/>
    </source>
</evidence>